<keyword evidence="1" id="KW-0614">Plasmid</keyword>
<evidence type="ECO:0000313" key="2">
    <source>
        <dbReference type="Proteomes" id="UP000422232"/>
    </source>
</evidence>
<gene>
    <name evidence="1" type="ORF">Psal009_03695</name>
</gene>
<dbReference type="Proteomes" id="UP000422232">
    <property type="component" value="Plasmid unnamed2"/>
</dbReference>
<organism evidence="1 2">
    <name type="scientific">Piscirickettsia salmonis</name>
    <dbReference type="NCBI Taxonomy" id="1238"/>
    <lineage>
        <taxon>Bacteria</taxon>
        <taxon>Pseudomonadati</taxon>
        <taxon>Pseudomonadota</taxon>
        <taxon>Gammaproteobacteria</taxon>
        <taxon>Thiotrichales</taxon>
        <taxon>Piscirickettsiaceae</taxon>
        <taxon>Piscirickettsia</taxon>
    </lineage>
</organism>
<evidence type="ECO:0000313" key="1">
    <source>
        <dbReference type="EMBL" id="QGO07736.1"/>
    </source>
</evidence>
<keyword evidence="2" id="KW-1185">Reference proteome</keyword>
<dbReference type="AlphaFoldDB" id="A0A9Q5VG56"/>
<reference evidence="1 2" key="1">
    <citation type="submission" date="2019-04" db="EMBL/GenBank/DDBJ databases">
        <title>Complete genome sequencing of Piscirickettsia salmonis strain Psal-009.</title>
        <authorList>
            <person name="Schober I."/>
            <person name="Bunk B."/>
            <person name="Sproer C."/>
            <person name="Carril G.P."/>
            <person name="Riedel T."/>
            <person name="Flores-Herrera P.A."/>
            <person name="Nourdin-Galindo G."/>
            <person name="Marshall S.H."/>
            <person name="Overmann J."/>
        </authorList>
    </citation>
    <scope>NUCLEOTIDE SEQUENCE [LARGE SCALE GENOMIC DNA]</scope>
    <source>
        <strain evidence="1 2">Psal-009</strain>
        <plasmid evidence="1 2">unnamed2</plasmid>
    </source>
</reference>
<dbReference type="EMBL" id="CP038910">
    <property type="protein sequence ID" value="QGO07736.1"/>
    <property type="molecule type" value="Genomic_DNA"/>
</dbReference>
<name>A0A9Q5VG56_PISSA</name>
<proteinExistence type="predicted"/>
<sequence>MKKGIKGLNERIFFLLRNFAFKKILVSTKGTQYRWNKTEYDYLSRRHIIHYTKGHARVTKKDYAAQIQADSDFIKGFNYTDSQLIHWYSGYDMGYQKGRDEGVLEGWNLLVNTLKTKKINKDTKLKMTRRKKRVKKQNNESNI</sequence>
<protein>
    <submittedName>
        <fullName evidence="1">Uncharacterized protein</fullName>
    </submittedName>
</protein>
<dbReference type="RefSeq" id="WP_016211069.1">
    <property type="nucleotide sequence ID" value="NZ_CP012417.1"/>
</dbReference>
<geneLocation type="plasmid" evidence="1 2">
    <name>unnamed2</name>
</geneLocation>
<accession>A0A9Q5VG56</accession>